<protein>
    <submittedName>
        <fullName evidence="1">Uncharacterized protein</fullName>
    </submittedName>
</protein>
<sequence length="127" mass="13725">MQPVFTRGFRLHHNGQVLDGAEFPSGRTFVIDDPEFGLATVATSLEELLKGYHGARVERPDGQPVPTALLLDLVNIAAQAADSDDVRRADVARAVLGQLTKHLGYDVAERAAEQEAARALARGETHL</sequence>
<proteinExistence type="predicted"/>
<dbReference type="RefSeq" id="WP_269657902.1">
    <property type="nucleotide sequence ID" value="NZ_CP114413.1"/>
</dbReference>
<name>A0ABY7K731_9ACTN</name>
<evidence type="ECO:0000313" key="2">
    <source>
        <dbReference type="Proteomes" id="UP001164439"/>
    </source>
</evidence>
<organism evidence="1 2">
    <name type="scientific">Streptomyces cinnabarinus</name>
    <dbReference type="NCBI Taxonomy" id="67287"/>
    <lineage>
        <taxon>Bacteria</taxon>
        <taxon>Bacillati</taxon>
        <taxon>Actinomycetota</taxon>
        <taxon>Actinomycetes</taxon>
        <taxon>Kitasatosporales</taxon>
        <taxon>Streptomycetaceae</taxon>
        <taxon>Streptomyces</taxon>
    </lineage>
</organism>
<accession>A0ABY7K731</accession>
<dbReference type="EMBL" id="CP114413">
    <property type="protein sequence ID" value="WAZ20214.1"/>
    <property type="molecule type" value="Genomic_DNA"/>
</dbReference>
<gene>
    <name evidence="1" type="ORF">STRCI_001315</name>
</gene>
<evidence type="ECO:0000313" key="1">
    <source>
        <dbReference type="EMBL" id="WAZ20214.1"/>
    </source>
</evidence>
<keyword evidence="2" id="KW-1185">Reference proteome</keyword>
<reference evidence="1" key="1">
    <citation type="submission" date="2022-12" db="EMBL/GenBank/DDBJ databases">
        <authorList>
            <person name="Ruckert C."/>
            <person name="Busche T."/>
            <person name="Kalinowski J."/>
            <person name="Wittmann C."/>
        </authorList>
    </citation>
    <scope>NUCLEOTIDE SEQUENCE</scope>
    <source>
        <strain evidence="1">DSM 40467</strain>
    </source>
</reference>
<dbReference type="Proteomes" id="UP001164439">
    <property type="component" value="Chromosome"/>
</dbReference>